<evidence type="ECO:0000313" key="2">
    <source>
        <dbReference type="Proteomes" id="UP000247973"/>
    </source>
</evidence>
<dbReference type="InterPro" id="IPR046558">
    <property type="entry name" value="DUF6712"/>
</dbReference>
<reference evidence="1 2" key="1">
    <citation type="submission" date="2018-03" db="EMBL/GenBank/DDBJ databases">
        <title>Genomic Encyclopedia of Archaeal and Bacterial Type Strains, Phase II (KMG-II): from individual species to whole genera.</title>
        <authorList>
            <person name="Goeker M."/>
        </authorList>
    </citation>
    <scope>NUCLEOTIDE SEQUENCE [LARGE SCALE GENOMIC DNA]</scope>
    <source>
        <strain evidence="1 2">DSM 100214</strain>
    </source>
</reference>
<accession>A0A2V3PUG2</accession>
<protein>
    <submittedName>
        <fullName evidence="1">Uncharacterized protein</fullName>
    </submittedName>
</protein>
<name>A0A2V3PUG2_9BACT</name>
<dbReference type="Pfam" id="PF20459">
    <property type="entry name" value="DUF6712"/>
    <property type="match status" value="1"/>
</dbReference>
<proteinExistence type="predicted"/>
<gene>
    <name evidence="1" type="ORF">CLV62_101538</name>
</gene>
<dbReference type="EMBL" id="QICL01000001">
    <property type="protein sequence ID" value="PXV69269.1"/>
    <property type="molecule type" value="Genomic_DNA"/>
</dbReference>
<organism evidence="1 2">
    <name type="scientific">Dysgonomonas alginatilytica</name>
    <dbReference type="NCBI Taxonomy" id="1605892"/>
    <lineage>
        <taxon>Bacteria</taxon>
        <taxon>Pseudomonadati</taxon>
        <taxon>Bacteroidota</taxon>
        <taxon>Bacteroidia</taxon>
        <taxon>Bacteroidales</taxon>
        <taxon>Dysgonomonadaceae</taxon>
        <taxon>Dysgonomonas</taxon>
    </lineage>
</organism>
<dbReference type="Proteomes" id="UP000247973">
    <property type="component" value="Unassembled WGS sequence"/>
</dbReference>
<dbReference type="RefSeq" id="WP_110309217.1">
    <property type="nucleotide sequence ID" value="NZ_QICL01000001.1"/>
</dbReference>
<keyword evidence="2" id="KW-1185">Reference proteome</keyword>
<dbReference type="AlphaFoldDB" id="A0A2V3PUG2"/>
<evidence type="ECO:0000313" key="1">
    <source>
        <dbReference type="EMBL" id="PXV69269.1"/>
    </source>
</evidence>
<comment type="caution">
    <text evidence="1">The sequence shown here is derived from an EMBL/GenBank/DDBJ whole genome shotgun (WGS) entry which is preliminary data.</text>
</comment>
<dbReference type="OrthoDB" id="996247at2"/>
<sequence length="171" mass="19447">MYTPITLINEELFKLHSPITGNTDLTEFVPYLSIAQELYIAPILGESLMSELKEQIAQNSLTESNGDLIVKIAPALSFFSIYQGLPFHWATIVNKGITIRESENSKGIDIKDVAQLRRWIRDDAEIFVGLLADFLCSCKDNYPLWKPDRDYCSSCNQQSTHFDSGFYFPKP</sequence>